<reference evidence="11" key="1">
    <citation type="submission" date="2025-08" db="UniProtKB">
        <authorList>
            <consortium name="RefSeq"/>
        </authorList>
    </citation>
    <scope>IDENTIFICATION</scope>
    <source>
        <tissue evidence="11">Testes</tissue>
    </source>
</reference>
<name>A0ABM0MNA8_SACKO</name>
<dbReference type="InterPro" id="IPR000569">
    <property type="entry name" value="HECT_dom"/>
</dbReference>
<keyword evidence="8" id="KW-1133">Transmembrane helix</keyword>
<keyword evidence="8" id="KW-0812">Transmembrane</keyword>
<evidence type="ECO:0000259" key="9">
    <source>
        <dbReference type="PROSITE" id="PS50237"/>
    </source>
</evidence>
<evidence type="ECO:0000256" key="4">
    <source>
        <dbReference type="ARBA" id="ARBA00022679"/>
    </source>
</evidence>
<gene>
    <name evidence="11" type="primary">LOC100371431</name>
</gene>
<evidence type="ECO:0000256" key="2">
    <source>
        <dbReference type="ARBA" id="ARBA00004906"/>
    </source>
</evidence>
<dbReference type="PANTHER" id="PTHR11254">
    <property type="entry name" value="HECT DOMAIN UBIQUITIN-PROTEIN LIGASE"/>
    <property type="match status" value="1"/>
</dbReference>
<dbReference type="Proteomes" id="UP000694865">
    <property type="component" value="Unplaced"/>
</dbReference>
<evidence type="ECO:0000256" key="8">
    <source>
        <dbReference type="SAM" id="Phobius"/>
    </source>
</evidence>
<dbReference type="Gene3D" id="2.60.40.10">
    <property type="entry name" value="Immunoglobulins"/>
    <property type="match status" value="1"/>
</dbReference>
<feature type="domain" description="HECT" evidence="9">
    <location>
        <begin position="565"/>
        <end position="906"/>
    </location>
</feature>
<dbReference type="Gene3D" id="3.90.1750.10">
    <property type="entry name" value="Hect, E3 ligase catalytic domains"/>
    <property type="match status" value="1"/>
</dbReference>
<dbReference type="SUPFAM" id="SSF56204">
    <property type="entry name" value="Hect, E3 ligase catalytic domain"/>
    <property type="match status" value="1"/>
</dbReference>
<dbReference type="PANTHER" id="PTHR11254:SF340">
    <property type="entry name" value="APOPTOSIS-RESISTANT E3 UBIQUITIN PROTEIN LIGASE 1"/>
    <property type="match status" value="1"/>
</dbReference>
<dbReference type="RefSeq" id="XP_006821499.1">
    <property type="nucleotide sequence ID" value="XM_006821436.1"/>
</dbReference>
<keyword evidence="4" id="KW-0808">Transferase</keyword>
<feature type="transmembrane region" description="Helical" evidence="8">
    <location>
        <begin position="118"/>
        <end position="139"/>
    </location>
</feature>
<sequence>MGEEQFGRCPFKTASSPEHRVADTPVDCKYLEELAGIDVETNTRFQHLDTDAKMLISFAIQLLQDELNMKEWLEGKGLQEYLDRSNLKELHQAKNQVDFRSEAWRHYVRATRTPKMTFLSIIFSIILFVILLPILIIIICKNLLDNPRLLFSTSRSRRTPQTRLNSASFLNYIIGSFLDPNKCRVQWGWSDTPVVGDTLTFTISCHRNNGTRYPISSRDNLSVNIHLGDHKIDPIVEIGSEAEKSSNMAKVTYTVHRAGRYAVSVKLGGVDICGSPFEKTVNPGEVVASNTSFLQHSSTFVVTQGEFNELAIEPRDEFGNICDQKLASTFDNPYEIQVTEVGELKPETFSPVWQVTDEVKNKIMVHIKMPHTGCYKALATYQGKTLKNGEFNILVLNETDAGKVKKNVAKKSLNIWYEAYLLRSNNERHRKLKKVFCYISPKQLTIKEFYLRIIPKRLYTFRVCPATKFQFFGVNNESGHPMFTIDDGSQPQLELASKERDILAATFTQFLLKNIGGSETFHDKQDFFFREVRQIHTRRNRSKMNLTIKRSEILESSMKATKYFTTSDWCKHMEITFVGEEGLDWGGVRREWFEILCLALFSPENHLFTRFKEDNQGLVHPNPNRPHHLAKQKYFEFAGKIVGKCLYESAMGLGYRQLVKARFTRSFLAQLIGLRVNYRYFETDDPDTYVTKIKYIEENDVDNLDLVFAEEEYNSLGEVEKIVELLPDGSNIPVTNQNKMRYLNMLAHYKFTNSVSDEIEHFLKGLNDIIPDHLLSIFDENELELLMCGSSSFDLDDFKRNCVINSGGGYNFRKIIGWFWTIVASFTQEEMARLLQFTTGCSQLPPGGFSDLSPRFQISASPTYCTLPTAHTCFNQLCLPSYDSIEQMQKALLVAINEGSEGFGLV</sequence>
<dbReference type="InterPro" id="IPR013783">
    <property type="entry name" value="Ig-like_fold"/>
</dbReference>
<dbReference type="PROSITE" id="PS50237">
    <property type="entry name" value="HECT"/>
    <property type="match status" value="1"/>
</dbReference>
<evidence type="ECO:0000256" key="5">
    <source>
        <dbReference type="ARBA" id="ARBA00022786"/>
    </source>
</evidence>
<dbReference type="Pfam" id="PF25916">
    <property type="entry name" value="AREL1_PH-like"/>
    <property type="match status" value="1"/>
</dbReference>
<dbReference type="GeneID" id="100371431"/>
<comment type="catalytic activity">
    <reaction evidence="1">
        <text>S-ubiquitinyl-[E2 ubiquitin-conjugating enzyme]-L-cysteine + [acceptor protein]-L-lysine = [E2 ubiquitin-conjugating enzyme]-L-cysteine + N(6)-ubiquitinyl-[acceptor protein]-L-lysine.</text>
        <dbReference type="EC" id="2.3.2.26"/>
    </reaction>
</comment>
<evidence type="ECO:0000313" key="11">
    <source>
        <dbReference type="RefSeq" id="XP_006821499.1"/>
    </source>
</evidence>
<dbReference type="SUPFAM" id="SSF81296">
    <property type="entry name" value="E set domains"/>
    <property type="match status" value="1"/>
</dbReference>
<comment type="pathway">
    <text evidence="2">Protein modification; protein ubiquitination.</text>
</comment>
<evidence type="ECO:0000256" key="1">
    <source>
        <dbReference type="ARBA" id="ARBA00000885"/>
    </source>
</evidence>
<dbReference type="EC" id="2.3.2.26" evidence="3"/>
<feature type="repeat" description="Filamin" evidence="6">
    <location>
        <begin position="175"/>
        <end position="281"/>
    </location>
</feature>
<evidence type="ECO:0000256" key="7">
    <source>
        <dbReference type="PROSITE-ProRule" id="PRU00104"/>
    </source>
</evidence>
<dbReference type="InterPro" id="IPR014756">
    <property type="entry name" value="Ig_E-set"/>
</dbReference>
<dbReference type="InterPro" id="IPR050409">
    <property type="entry name" value="E3_ubiq-protein_ligase"/>
</dbReference>
<dbReference type="PROSITE" id="PS50194">
    <property type="entry name" value="FILAMIN_REPEAT"/>
    <property type="match status" value="1"/>
</dbReference>
<dbReference type="Pfam" id="PF00632">
    <property type="entry name" value="HECT"/>
    <property type="match status" value="1"/>
</dbReference>
<evidence type="ECO:0000256" key="6">
    <source>
        <dbReference type="PROSITE-ProRule" id="PRU00087"/>
    </source>
</evidence>
<evidence type="ECO:0000256" key="3">
    <source>
        <dbReference type="ARBA" id="ARBA00012485"/>
    </source>
</evidence>
<proteinExistence type="predicted"/>
<protein>
    <recommendedName>
        <fullName evidence="3">HECT-type E3 ubiquitin transferase</fullName>
        <ecNumber evidence="3">2.3.2.26</ecNumber>
    </recommendedName>
</protein>
<dbReference type="SMART" id="SM00119">
    <property type="entry name" value="HECTc"/>
    <property type="match status" value="1"/>
</dbReference>
<keyword evidence="5 7" id="KW-0833">Ubl conjugation pathway</keyword>
<keyword evidence="10" id="KW-1185">Reference proteome</keyword>
<feature type="active site" description="Glycyl thioester intermediate" evidence="7">
    <location>
        <position position="873"/>
    </location>
</feature>
<dbReference type="InterPro" id="IPR017868">
    <property type="entry name" value="Filamin/ABP280_repeat-like"/>
</dbReference>
<organism evidence="10 11">
    <name type="scientific">Saccoglossus kowalevskii</name>
    <name type="common">Acorn worm</name>
    <dbReference type="NCBI Taxonomy" id="10224"/>
    <lineage>
        <taxon>Eukaryota</taxon>
        <taxon>Metazoa</taxon>
        <taxon>Hemichordata</taxon>
        <taxon>Enteropneusta</taxon>
        <taxon>Harrimaniidae</taxon>
        <taxon>Saccoglossus</taxon>
    </lineage>
</organism>
<dbReference type="InterPro" id="IPR001298">
    <property type="entry name" value="Filamin/ABP280_rpt"/>
</dbReference>
<dbReference type="InterPro" id="IPR058738">
    <property type="entry name" value="PH-like_AREL1"/>
</dbReference>
<dbReference type="Pfam" id="PF00630">
    <property type="entry name" value="Filamin"/>
    <property type="match status" value="1"/>
</dbReference>
<accession>A0ABM0MNA8</accession>
<keyword evidence="8" id="KW-0472">Membrane</keyword>
<dbReference type="Gene3D" id="3.30.2410.10">
    <property type="entry name" value="Hect, E3 ligase catalytic domain"/>
    <property type="match status" value="1"/>
</dbReference>
<dbReference type="Gene3D" id="3.30.2160.10">
    <property type="entry name" value="Hect, E3 ligase catalytic domain"/>
    <property type="match status" value="1"/>
</dbReference>
<evidence type="ECO:0000313" key="10">
    <source>
        <dbReference type="Proteomes" id="UP000694865"/>
    </source>
</evidence>
<dbReference type="SMART" id="SM00557">
    <property type="entry name" value="IG_FLMN"/>
    <property type="match status" value="1"/>
</dbReference>
<dbReference type="InterPro" id="IPR035983">
    <property type="entry name" value="Hect_E3_ubiquitin_ligase"/>
</dbReference>
<dbReference type="CDD" id="cd00078">
    <property type="entry name" value="HECTc"/>
    <property type="match status" value="1"/>
</dbReference>